<proteinExistence type="predicted"/>
<keyword evidence="3" id="KW-1185">Reference proteome</keyword>
<feature type="coiled-coil region" evidence="1">
    <location>
        <begin position="169"/>
        <end position="196"/>
    </location>
</feature>
<dbReference type="AlphaFoldDB" id="A0AAX3BCE4"/>
<dbReference type="Proteomes" id="UP001056539">
    <property type="component" value="Chromosome"/>
</dbReference>
<keyword evidence="1" id="KW-0175">Coiled coil</keyword>
<dbReference type="RefSeq" id="WP_271435067.1">
    <property type="nucleotide sequence ID" value="NZ_CP073355.1"/>
</dbReference>
<reference evidence="2" key="2">
    <citation type="submission" date="2022-06" db="EMBL/GenBank/DDBJ databases">
        <title>Thermospira aquatica gen. nov., sp. nov.</title>
        <authorList>
            <person name="Ben Ali Gam Z."/>
            <person name="Labat M."/>
        </authorList>
    </citation>
    <scope>NUCLEOTIDE SEQUENCE</scope>
    <source>
        <strain evidence="2">F1F22</strain>
    </source>
</reference>
<sequence>MKRVILGGIFFTVSLWGVEWQNYGLEVMGTTNKENALVVFLKDNKGTTFSVENGEALPETTVVSLLQLKDMMVSWTRIVPDSLSFVYTGTGLEVLLVPKVVRYRGQDLVSYLPAGMRFSWKVGLTYDFRMLIGTNLVRIRGAYESEEELLARMNRAVQYPSLYMRSEDIDLLLQKVESIEERTVFLEAENAALKKLWLAYLNKNIFGQLRPISDAVIDRIVALKKTNPRMDRKEIYNQLRAENLRVSQKEVDLVLLVYFGQY</sequence>
<evidence type="ECO:0000313" key="2">
    <source>
        <dbReference type="EMBL" id="URA09935.1"/>
    </source>
</evidence>
<gene>
    <name evidence="2" type="ORF">KDW03_10710</name>
</gene>
<evidence type="ECO:0000313" key="3">
    <source>
        <dbReference type="Proteomes" id="UP001056539"/>
    </source>
</evidence>
<dbReference type="KEGG" id="taqu:KDW03_10710"/>
<name>A0AAX3BCE4_9SPIR</name>
<accession>A0AAX3BCE4</accession>
<organism evidence="2 3">
    <name type="scientific">Thermospira aquatica</name>
    <dbReference type="NCBI Taxonomy" id="2828656"/>
    <lineage>
        <taxon>Bacteria</taxon>
        <taxon>Pseudomonadati</taxon>
        <taxon>Spirochaetota</taxon>
        <taxon>Spirochaetia</taxon>
        <taxon>Brevinematales</taxon>
        <taxon>Thermospiraceae</taxon>
        <taxon>Thermospira</taxon>
    </lineage>
</organism>
<reference evidence="2" key="1">
    <citation type="submission" date="2021-04" db="EMBL/GenBank/DDBJ databases">
        <authorList>
            <person name="Postec A."/>
        </authorList>
    </citation>
    <scope>NUCLEOTIDE SEQUENCE</scope>
    <source>
        <strain evidence="2">F1F22</strain>
    </source>
</reference>
<protein>
    <submittedName>
        <fullName evidence="2">Uncharacterized protein</fullName>
    </submittedName>
</protein>
<evidence type="ECO:0000256" key="1">
    <source>
        <dbReference type="SAM" id="Coils"/>
    </source>
</evidence>
<dbReference type="EMBL" id="CP073355">
    <property type="protein sequence ID" value="URA09935.1"/>
    <property type="molecule type" value="Genomic_DNA"/>
</dbReference>